<evidence type="ECO:0000313" key="3">
    <source>
        <dbReference type="Proteomes" id="UP000541558"/>
    </source>
</evidence>
<accession>A0A8H5CEQ8</accession>
<dbReference type="InterPro" id="IPR036047">
    <property type="entry name" value="F-box-like_dom_sf"/>
</dbReference>
<name>A0A8H5CEQ8_9AGAR</name>
<reference evidence="2 3" key="1">
    <citation type="journal article" date="2020" name="ISME J.">
        <title>Uncovering the hidden diversity of litter-decomposition mechanisms in mushroom-forming fungi.</title>
        <authorList>
            <person name="Floudas D."/>
            <person name="Bentzer J."/>
            <person name="Ahren D."/>
            <person name="Johansson T."/>
            <person name="Persson P."/>
            <person name="Tunlid A."/>
        </authorList>
    </citation>
    <scope>NUCLEOTIDE SEQUENCE [LARGE SCALE GENOMIC DNA]</scope>
    <source>
        <strain evidence="2 3">CBS 175.51</strain>
    </source>
</reference>
<keyword evidence="3" id="KW-1185">Reference proteome</keyword>
<evidence type="ECO:0000259" key="1">
    <source>
        <dbReference type="PROSITE" id="PS50181"/>
    </source>
</evidence>
<organism evidence="2 3">
    <name type="scientific">Ephemerocybe angulata</name>
    <dbReference type="NCBI Taxonomy" id="980116"/>
    <lineage>
        <taxon>Eukaryota</taxon>
        <taxon>Fungi</taxon>
        <taxon>Dikarya</taxon>
        <taxon>Basidiomycota</taxon>
        <taxon>Agaricomycotina</taxon>
        <taxon>Agaricomycetes</taxon>
        <taxon>Agaricomycetidae</taxon>
        <taxon>Agaricales</taxon>
        <taxon>Agaricineae</taxon>
        <taxon>Psathyrellaceae</taxon>
        <taxon>Ephemerocybe</taxon>
    </lineage>
</organism>
<dbReference type="InterPro" id="IPR001810">
    <property type="entry name" value="F-box_dom"/>
</dbReference>
<dbReference type="EMBL" id="JAACJK010000009">
    <property type="protein sequence ID" value="KAF5339172.1"/>
    <property type="molecule type" value="Genomic_DNA"/>
</dbReference>
<feature type="domain" description="F-box" evidence="1">
    <location>
        <begin position="1"/>
        <end position="47"/>
    </location>
</feature>
<protein>
    <recommendedName>
        <fullName evidence="1">F-box domain-containing protein</fullName>
    </recommendedName>
</protein>
<proteinExistence type="predicted"/>
<sequence>MALGTLPLELHLTITQELDDLDIYHLAQSCKSMFNLIEGIPDVWKSRLKRMCKLEKLIWASYDGLSTALDFKNACIRPVTFIKRCEDNSNDDSLNVCSRTLLETVFLISTDPTTCLEEEREEEEGSSRSQSYRSSVNSAEYATAGVYLIPGGRFLVTLNSTCLFLWDLGPPNATALPTIILRHALGPPKGANTHRYCIVYSEVINDFTVQILLGLRRDLDYPEDNASMFKIIELKWFNAATPSIRELGRLQVVPDPRDGRRFISEEGVAIHHELQTIFIRSGRITIAWNYSQKSYFSWVCDPGSSSRLLIEQGCILYIDHAGVHAIPLPYEGAYHLIQDETVSFEQNPPFSNGPIPCFSTPHPSHPVRDTSLGHRILGANVPTRIPDTGAFIYTIYESHDCTDHEGHVLSHYRYELNPLDPTASIIQFVDRTPAYWAEDDEPEPTFTFLCGSGWHRRIGVLWIEPRHYDGEELVDPCVADGIYISISRASPPSTSAIDSSSAPIEVPPTEDTPRLLMALYPWDDAPGMPAFYSLCAASGRLVVLWSARLEEEQEDNDEALGFVDFQ</sequence>
<dbReference type="AlphaFoldDB" id="A0A8H5CEQ8"/>
<dbReference type="SUPFAM" id="SSF81383">
    <property type="entry name" value="F-box domain"/>
    <property type="match status" value="1"/>
</dbReference>
<comment type="caution">
    <text evidence="2">The sequence shown here is derived from an EMBL/GenBank/DDBJ whole genome shotgun (WGS) entry which is preliminary data.</text>
</comment>
<gene>
    <name evidence="2" type="ORF">D9611_011204</name>
</gene>
<evidence type="ECO:0000313" key="2">
    <source>
        <dbReference type="EMBL" id="KAF5339172.1"/>
    </source>
</evidence>
<dbReference type="PROSITE" id="PS50181">
    <property type="entry name" value="FBOX"/>
    <property type="match status" value="1"/>
</dbReference>
<dbReference type="OrthoDB" id="10280437at2759"/>
<dbReference type="Proteomes" id="UP000541558">
    <property type="component" value="Unassembled WGS sequence"/>
</dbReference>